<name>A0A1H5K3I0_9ACTN</name>
<evidence type="ECO:0000313" key="2">
    <source>
        <dbReference type="EMBL" id="SEE59369.1"/>
    </source>
</evidence>
<evidence type="ECO:0000256" key="1">
    <source>
        <dbReference type="SAM" id="MobiDB-lite"/>
    </source>
</evidence>
<accession>A0A1H5K3I0</accession>
<dbReference type="Proteomes" id="UP000182375">
    <property type="component" value="Unassembled WGS sequence"/>
</dbReference>
<dbReference type="EMBL" id="FNTD01000005">
    <property type="protein sequence ID" value="SEE59369.1"/>
    <property type="molecule type" value="Genomic_DNA"/>
</dbReference>
<protein>
    <submittedName>
        <fullName evidence="2">Uncharacterized protein</fullName>
    </submittedName>
</protein>
<organism evidence="2 3">
    <name type="scientific">Streptomyces misionensis</name>
    <dbReference type="NCBI Taxonomy" id="67331"/>
    <lineage>
        <taxon>Bacteria</taxon>
        <taxon>Bacillati</taxon>
        <taxon>Actinomycetota</taxon>
        <taxon>Actinomycetes</taxon>
        <taxon>Kitasatosporales</taxon>
        <taxon>Streptomycetaceae</taxon>
        <taxon>Streptomyces</taxon>
    </lineage>
</organism>
<dbReference type="AlphaFoldDB" id="A0A1H5K3I0"/>
<evidence type="ECO:0000313" key="3">
    <source>
        <dbReference type="Proteomes" id="UP000182375"/>
    </source>
</evidence>
<feature type="region of interest" description="Disordered" evidence="1">
    <location>
        <begin position="204"/>
        <end position="310"/>
    </location>
</feature>
<proteinExistence type="predicted"/>
<reference evidence="2 3" key="1">
    <citation type="submission" date="2016-10" db="EMBL/GenBank/DDBJ databases">
        <authorList>
            <person name="de Groot N.N."/>
        </authorList>
    </citation>
    <scope>NUCLEOTIDE SEQUENCE [LARGE SCALE GENOMIC DNA]</scope>
    <source>
        <strain evidence="2 3">DSM 40306</strain>
    </source>
</reference>
<sequence>MTAEPSSAAHQGAPARRADSPAPPAAREGREARVMRTAVPFRQGAVQRPPVLTNRRGPGDEGADMRACAGRHAGMPRTRCVRQRVLRQEAWRTLEGRGVAQPWVALVPWEVICEDSWKERNSGVFWVASGIYLVVVKQRRLNLPDKPRHLFSDTSRISDSIFRLGPGMPDLAASLPEEGIGQQGPEVATCQVRPACGRRPWVVSADRGRGRRTSSTSHLRMSYRIHRPDLVDTGAPGTRDQADKPETGLEGRSGRLSRRRRPEECGSAYERRTASPRDAPPRSCKSPREARLCSSAEPMGFGSRARRAPF</sequence>
<gene>
    <name evidence="2" type="ORF">SAMN04490357_7693</name>
</gene>
<feature type="region of interest" description="Disordered" evidence="1">
    <location>
        <begin position="1"/>
        <end position="63"/>
    </location>
</feature>
<feature type="compositionally biased region" description="Basic and acidic residues" evidence="1">
    <location>
        <begin position="261"/>
        <end position="275"/>
    </location>
</feature>
<feature type="compositionally biased region" description="Basic and acidic residues" evidence="1">
    <location>
        <begin position="240"/>
        <end position="253"/>
    </location>
</feature>